<keyword evidence="7 8" id="KW-0472">Membrane</keyword>
<keyword evidence="3" id="KW-1003">Cell membrane</keyword>
<feature type="transmembrane region" description="Helical" evidence="8">
    <location>
        <begin position="375"/>
        <end position="397"/>
    </location>
</feature>
<evidence type="ECO:0000256" key="8">
    <source>
        <dbReference type="RuleBase" id="RU363032"/>
    </source>
</evidence>
<feature type="domain" description="ABC transmembrane type-1" evidence="9">
    <location>
        <begin position="371"/>
        <end position="561"/>
    </location>
</feature>
<evidence type="ECO:0000313" key="11">
    <source>
        <dbReference type="Proteomes" id="UP001501671"/>
    </source>
</evidence>
<gene>
    <name evidence="10" type="ORF">GCM10023144_02710</name>
</gene>
<evidence type="ECO:0000256" key="4">
    <source>
        <dbReference type="ARBA" id="ARBA00022519"/>
    </source>
</evidence>
<name>A0ABP8GE00_9BURK</name>
<evidence type="ECO:0000259" key="9">
    <source>
        <dbReference type="PROSITE" id="PS50928"/>
    </source>
</evidence>
<organism evidence="10 11">
    <name type="scientific">Pigmentiphaga soli</name>
    <dbReference type="NCBI Taxonomy" id="1007095"/>
    <lineage>
        <taxon>Bacteria</taxon>
        <taxon>Pseudomonadati</taxon>
        <taxon>Pseudomonadota</taxon>
        <taxon>Betaproteobacteria</taxon>
        <taxon>Burkholderiales</taxon>
        <taxon>Alcaligenaceae</taxon>
        <taxon>Pigmentiphaga</taxon>
    </lineage>
</organism>
<comment type="subcellular location">
    <subcellularLocation>
        <location evidence="1">Cell inner membrane</location>
        <topology evidence="1">Multi-pass membrane protein</topology>
    </subcellularLocation>
    <subcellularLocation>
        <location evidence="8">Cell membrane</location>
        <topology evidence="8">Multi-pass membrane protein</topology>
    </subcellularLocation>
</comment>
<sequence length="572" mass="59881">MTGGVDIMRLNARALRQASAFDVLTVLLAVAVMLLVVYPLLRMLWVAVAPAGTPSLAAVSQVFGAPWLAQTVFNTVVIVGTSSVLALVFGGGIAWLNERTDARLGLIGDILPIVPLLVPSIAFAIGWVFLGAPGTGFINGALAATLGRLGIDAGVQIAGWTGVIFLYTIHSVPYVYLVVAAALRNVDSSIEEASRTSGASAWTTLWKISLPAIAPALVSGALLALITGFANYSIPVIVAERAGIGVISVRIFRMLNAEIPPRLDQAAVMTVFVLVAIAIMWSFQRRLVAGGRFSAIAGKGARWTPVRLGPWRWLAWAALFAYFMCAAVLPLGALIVVALQPFWTGSIVFGELSLINFHEVYVADQLTRAAFMSSMLYGIFGGMIAMLAASMIALFAVRHDNVFGRFVDGVMKLPAAFSHLALAVGFLLALAGPPFSLGGTVTLLLLVYVVIHLPQASITATSAVAQVGRELSEAAAVAGASDARAFRTIALPLILPGIVAGWALLFVLIAGEVTASALLSGLGRPVIGFVILSAWESGTWGNLAALAGGFAIMNVVVVLFATVIGRGNARLR</sequence>
<evidence type="ECO:0000256" key="3">
    <source>
        <dbReference type="ARBA" id="ARBA00022475"/>
    </source>
</evidence>
<dbReference type="PANTHER" id="PTHR43357:SF4">
    <property type="entry name" value="INNER MEMBRANE ABC TRANSPORTER PERMEASE PROTEIN YDCV"/>
    <property type="match status" value="1"/>
</dbReference>
<evidence type="ECO:0000256" key="2">
    <source>
        <dbReference type="ARBA" id="ARBA00022448"/>
    </source>
</evidence>
<evidence type="ECO:0000256" key="7">
    <source>
        <dbReference type="ARBA" id="ARBA00023136"/>
    </source>
</evidence>
<proteinExistence type="inferred from homology"/>
<keyword evidence="11" id="KW-1185">Reference proteome</keyword>
<evidence type="ECO:0000313" key="10">
    <source>
        <dbReference type="EMBL" id="GAA4322591.1"/>
    </source>
</evidence>
<dbReference type="InterPro" id="IPR035906">
    <property type="entry name" value="MetI-like_sf"/>
</dbReference>
<evidence type="ECO:0000256" key="5">
    <source>
        <dbReference type="ARBA" id="ARBA00022692"/>
    </source>
</evidence>
<keyword evidence="5 8" id="KW-0812">Transmembrane</keyword>
<evidence type="ECO:0000256" key="6">
    <source>
        <dbReference type="ARBA" id="ARBA00022989"/>
    </source>
</evidence>
<comment type="similarity">
    <text evidence="8">Belongs to the binding-protein-dependent transport system permease family.</text>
</comment>
<feature type="transmembrane region" description="Helical" evidence="8">
    <location>
        <begin position="264"/>
        <end position="283"/>
    </location>
</feature>
<protein>
    <submittedName>
        <fullName evidence="10">Iron ABC transporter permease</fullName>
    </submittedName>
</protein>
<feature type="transmembrane region" description="Helical" evidence="8">
    <location>
        <begin position="108"/>
        <end position="130"/>
    </location>
</feature>
<evidence type="ECO:0000256" key="1">
    <source>
        <dbReference type="ARBA" id="ARBA00004429"/>
    </source>
</evidence>
<dbReference type="Proteomes" id="UP001501671">
    <property type="component" value="Unassembled WGS sequence"/>
</dbReference>
<dbReference type="SUPFAM" id="SSF161098">
    <property type="entry name" value="MetI-like"/>
    <property type="match status" value="2"/>
</dbReference>
<dbReference type="Pfam" id="PF00528">
    <property type="entry name" value="BPD_transp_1"/>
    <property type="match status" value="2"/>
</dbReference>
<feature type="transmembrane region" description="Helical" evidence="8">
    <location>
        <begin position="541"/>
        <end position="564"/>
    </location>
</feature>
<keyword evidence="6 8" id="KW-1133">Transmembrane helix</keyword>
<feature type="transmembrane region" description="Helical" evidence="8">
    <location>
        <begin position="204"/>
        <end position="226"/>
    </location>
</feature>
<feature type="transmembrane region" description="Helical" evidence="8">
    <location>
        <begin position="409"/>
        <end position="431"/>
    </location>
</feature>
<dbReference type="CDD" id="cd06261">
    <property type="entry name" value="TM_PBP2"/>
    <property type="match status" value="2"/>
</dbReference>
<dbReference type="Gene3D" id="1.10.3720.10">
    <property type="entry name" value="MetI-like"/>
    <property type="match status" value="2"/>
</dbReference>
<dbReference type="PROSITE" id="PS50928">
    <property type="entry name" value="ABC_TM1"/>
    <property type="match status" value="2"/>
</dbReference>
<keyword evidence="4" id="KW-0997">Cell inner membrane</keyword>
<reference evidence="11" key="1">
    <citation type="journal article" date="2019" name="Int. J. Syst. Evol. Microbiol.">
        <title>The Global Catalogue of Microorganisms (GCM) 10K type strain sequencing project: providing services to taxonomists for standard genome sequencing and annotation.</title>
        <authorList>
            <consortium name="The Broad Institute Genomics Platform"/>
            <consortium name="The Broad Institute Genome Sequencing Center for Infectious Disease"/>
            <person name="Wu L."/>
            <person name="Ma J."/>
        </authorList>
    </citation>
    <scope>NUCLEOTIDE SEQUENCE [LARGE SCALE GENOMIC DNA]</scope>
    <source>
        <strain evidence="11">JCM 17666</strain>
    </source>
</reference>
<feature type="transmembrane region" description="Helical" evidence="8">
    <location>
        <begin position="313"/>
        <end position="339"/>
    </location>
</feature>
<accession>A0ABP8GE00</accession>
<comment type="caution">
    <text evidence="10">The sequence shown here is derived from an EMBL/GenBank/DDBJ whole genome shotgun (WGS) entry which is preliminary data.</text>
</comment>
<feature type="transmembrane region" description="Helical" evidence="8">
    <location>
        <begin position="21"/>
        <end position="41"/>
    </location>
</feature>
<dbReference type="PANTHER" id="PTHR43357">
    <property type="entry name" value="INNER MEMBRANE ABC TRANSPORTER PERMEASE PROTEIN YDCV"/>
    <property type="match status" value="1"/>
</dbReference>
<feature type="domain" description="ABC transmembrane type-1" evidence="9">
    <location>
        <begin position="72"/>
        <end position="284"/>
    </location>
</feature>
<feature type="transmembrane region" description="Helical" evidence="8">
    <location>
        <begin position="72"/>
        <end position="96"/>
    </location>
</feature>
<dbReference type="EMBL" id="BAABFO010000001">
    <property type="protein sequence ID" value="GAA4322591.1"/>
    <property type="molecule type" value="Genomic_DNA"/>
</dbReference>
<dbReference type="InterPro" id="IPR000515">
    <property type="entry name" value="MetI-like"/>
</dbReference>
<keyword evidence="2 8" id="KW-0813">Transport</keyword>
<feature type="transmembrane region" description="Helical" evidence="8">
    <location>
        <begin position="485"/>
        <end position="510"/>
    </location>
</feature>
<feature type="transmembrane region" description="Helical" evidence="8">
    <location>
        <begin position="157"/>
        <end position="183"/>
    </location>
</feature>